<accession>A0A6I6DBE2</accession>
<keyword evidence="1" id="KW-0812">Transmembrane</keyword>
<keyword evidence="1" id="KW-0472">Membrane</keyword>
<dbReference type="AlphaFoldDB" id="A0A6I6DBE2"/>
<name>A0A6I6DBE2_9FIRM</name>
<gene>
    <name evidence="2" type="ORF">SYNTR_0201</name>
</gene>
<proteinExistence type="predicted"/>
<dbReference type="RefSeq" id="WP_156202751.1">
    <property type="nucleotide sequence ID" value="NZ_CP046457.1"/>
</dbReference>
<dbReference type="OrthoDB" id="2596219at2"/>
<evidence type="ECO:0000313" key="2">
    <source>
        <dbReference type="EMBL" id="QGT98794.1"/>
    </source>
</evidence>
<reference evidence="3" key="1">
    <citation type="journal article" date="2019" name="Microbiology">
        <title>Complete Genome Sequence of an Uncultured Bacterium of the Candidate Phylum Bipolaricaulota.</title>
        <authorList>
            <person name="Kadnikov V.V."/>
            <person name="Mardanov A.V."/>
            <person name="Beletsky A.V."/>
            <person name="Frank Y.A."/>
            <person name="Karnachuk O.V."/>
            <person name="Ravin N.V."/>
        </authorList>
    </citation>
    <scope>NUCLEOTIDE SEQUENCE [LARGE SCALE GENOMIC DNA]</scope>
</reference>
<sequence length="187" mass="21208">MDTKAFRYLYWGFLFVSLDFRLQGFNILPDIIGYILFALALGTLASRNENFNSAKPITYVLIFLSIFTIYEAPTPQEFGVDFSVNPIGAAIGIISLLLSVIVVYKIFMGIKELADQQEELEISNEAVLRWKQFLFLTIATLFSIVLMVIPVLAFLAIIFILIAKIVLTIKIMSLMAKCEFQLIFENN</sequence>
<protein>
    <submittedName>
        <fullName evidence="2">Uncharacterized protein</fullName>
    </submittedName>
</protein>
<feature type="transmembrane region" description="Helical" evidence="1">
    <location>
        <begin position="133"/>
        <end position="166"/>
    </location>
</feature>
<keyword evidence="1" id="KW-1133">Transmembrane helix</keyword>
<feature type="transmembrane region" description="Helical" evidence="1">
    <location>
        <begin position="57"/>
        <end position="75"/>
    </location>
</feature>
<evidence type="ECO:0000256" key="1">
    <source>
        <dbReference type="SAM" id="Phobius"/>
    </source>
</evidence>
<evidence type="ECO:0000313" key="3">
    <source>
        <dbReference type="Proteomes" id="UP000426444"/>
    </source>
</evidence>
<organism evidence="2 3">
    <name type="scientific">Candidatus Syntrophocurvum alkaliphilum</name>
    <dbReference type="NCBI Taxonomy" id="2293317"/>
    <lineage>
        <taxon>Bacteria</taxon>
        <taxon>Bacillati</taxon>
        <taxon>Bacillota</taxon>
        <taxon>Clostridia</taxon>
        <taxon>Eubacteriales</taxon>
        <taxon>Syntrophomonadaceae</taxon>
        <taxon>Candidatus Syntrophocurvum</taxon>
    </lineage>
</organism>
<dbReference type="Proteomes" id="UP000426444">
    <property type="component" value="Chromosome"/>
</dbReference>
<feature type="transmembrane region" description="Helical" evidence="1">
    <location>
        <begin position="20"/>
        <end position="45"/>
    </location>
</feature>
<keyword evidence="3" id="KW-1185">Reference proteome</keyword>
<dbReference type="KEGG" id="salq:SYNTR_0201"/>
<feature type="transmembrane region" description="Helical" evidence="1">
    <location>
        <begin position="87"/>
        <end position="107"/>
    </location>
</feature>
<dbReference type="EMBL" id="CP046457">
    <property type="protein sequence ID" value="QGT98794.1"/>
    <property type="molecule type" value="Genomic_DNA"/>
</dbReference>